<feature type="non-terminal residue" evidence="1">
    <location>
        <position position="117"/>
    </location>
</feature>
<reference evidence="1" key="1">
    <citation type="journal article" date="2014" name="Front. Microbiol.">
        <title>High frequency of phylogenetically diverse reductive dehalogenase-homologous genes in deep subseafloor sedimentary metagenomes.</title>
        <authorList>
            <person name="Kawai M."/>
            <person name="Futagami T."/>
            <person name="Toyoda A."/>
            <person name="Takaki Y."/>
            <person name="Nishi S."/>
            <person name="Hori S."/>
            <person name="Arai W."/>
            <person name="Tsubouchi T."/>
            <person name="Morono Y."/>
            <person name="Uchiyama I."/>
            <person name="Ito T."/>
            <person name="Fujiyama A."/>
            <person name="Inagaki F."/>
            <person name="Takami H."/>
        </authorList>
    </citation>
    <scope>NUCLEOTIDE SEQUENCE</scope>
    <source>
        <strain evidence="1">Expedition CK06-06</strain>
    </source>
</reference>
<gene>
    <name evidence="1" type="ORF">S03H2_56985</name>
</gene>
<organism evidence="1">
    <name type="scientific">marine sediment metagenome</name>
    <dbReference type="NCBI Taxonomy" id="412755"/>
    <lineage>
        <taxon>unclassified sequences</taxon>
        <taxon>metagenomes</taxon>
        <taxon>ecological metagenomes</taxon>
    </lineage>
</organism>
<proteinExistence type="predicted"/>
<comment type="caution">
    <text evidence="1">The sequence shown here is derived from an EMBL/GenBank/DDBJ whole genome shotgun (WGS) entry which is preliminary data.</text>
</comment>
<sequence length="117" mass="12986">MDIKLDPTVIKTKSIEIALEFLRNTMKKHCNMELNISETGSPDLIIKIRPYIQKDSISEPSGYRFTPSKGNTPALLEGESSSGITGGLIYLGEHIAVNGSYPDYIQREPVFDLRLAS</sequence>
<dbReference type="EMBL" id="BARU01036496">
    <property type="protein sequence ID" value="GAH89774.1"/>
    <property type="molecule type" value="Genomic_DNA"/>
</dbReference>
<protein>
    <submittedName>
        <fullName evidence="1">Uncharacterized protein</fullName>
    </submittedName>
</protein>
<accession>X1KI13</accession>
<dbReference type="AlphaFoldDB" id="X1KI13"/>
<name>X1KI13_9ZZZZ</name>
<evidence type="ECO:0000313" key="1">
    <source>
        <dbReference type="EMBL" id="GAH89774.1"/>
    </source>
</evidence>